<feature type="domain" description="ZNFX1" evidence="4">
    <location>
        <begin position="73"/>
        <end position="182"/>
    </location>
</feature>
<organism evidence="5 6">
    <name type="scientific">Sodiomyces alkalinus (strain CBS 110278 / VKM F-3762 / F11)</name>
    <name type="common">Alkaliphilic filamentous fungus</name>
    <dbReference type="NCBI Taxonomy" id="1314773"/>
    <lineage>
        <taxon>Eukaryota</taxon>
        <taxon>Fungi</taxon>
        <taxon>Dikarya</taxon>
        <taxon>Ascomycota</taxon>
        <taxon>Pezizomycotina</taxon>
        <taxon>Sordariomycetes</taxon>
        <taxon>Hypocreomycetidae</taxon>
        <taxon>Glomerellales</taxon>
        <taxon>Plectosphaerellaceae</taxon>
        <taxon>Sodiomyces</taxon>
    </lineage>
</organism>
<dbReference type="CDD" id="cd06008">
    <property type="entry name" value="NF-X1-zinc-finger"/>
    <property type="match status" value="1"/>
</dbReference>
<keyword evidence="1" id="KW-0547">Nucleotide-binding</keyword>
<reference evidence="5 6" key="1">
    <citation type="journal article" date="2018" name="Mol. Ecol.">
        <title>The obligate alkalophilic soda-lake fungus Sodiomyces alkalinus has shifted to a protein diet.</title>
        <authorList>
            <person name="Grum-Grzhimaylo A.A."/>
            <person name="Falkoski D.L."/>
            <person name="van den Heuvel J."/>
            <person name="Valero-Jimenez C.A."/>
            <person name="Min B."/>
            <person name="Choi I.G."/>
            <person name="Lipzen A."/>
            <person name="Daum C.G."/>
            <person name="Aanen D.K."/>
            <person name="Tsang A."/>
            <person name="Henrissat B."/>
            <person name="Bilanenko E.N."/>
            <person name="de Vries R.P."/>
            <person name="van Kan J.A.L."/>
            <person name="Grigoriev I.V."/>
            <person name="Debets A.J.M."/>
        </authorList>
    </citation>
    <scope>NUCLEOTIDE SEQUENCE [LARGE SCALE GENOMIC DNA]</scope>
    <source>
        <strain evidence="5 6">F11</strain>
    </source>
</reference>
<dbReference type="RefSeq" id="XP_028469427.1">
    <property type="nucleotide sequence ID" value="XM_028607394.1"/>
</dbReference>
<dbReference type="PANTHER" id="PTHR10887">
    <property type="entry name" value="DNA2/NAM7 HELICASE FAMILY"/>
    <property type="match status" value="1"/>
</dbReference>
<dbReference type="InterPro" id="IPR045055">
    <property type="entry name" value="DNA2/NAM7-like"/>
</dbReference>
<evidence type="ECO:0000313" key="6">
    <source>
        <dbReference type="Proteomes" id="UP000272025"/>
    </source>
</evidence>
<proteinExistence type="predicted"/>
<dbReference type="Pfam" id="PF13086">
    <property type="entry name" value="AAA_11"/>
    <property type="match status" value="1"/>
</dbReference>
<name>A0A3N2Q4B9_SODAK</name>
<dbReference type="InterPro" id="IPR027417">
    <property type="entry name" value="P-loop_NTPase"/>
</dbReference>
<dbReference type="Gene3D" id="3.40.50.300">
    <property type="entry name" value="P-loop containing nucleotide triphosphate hydrolases"/>
    <property type="match status" value="2"/>
</dbReference>
<evidence type="ECO:0008006" key="7">
    <source>
        <dbReference type="Google" id="ProtNLM"/>
    </source>
</evidence>
<feature type="non-terminal residue" evidence="5">
    <location>
        <position position="851"/>
    </location>
</feature>
<dbReference type="InterPro" id="IPR041677">
    <property type="entry name" value="DNA2/NAM7_AAA_11"/>
</dbReference>
<dbReference type="EMBL" id="ML119052">
    <property type="protein sequence ID" value="ROT41621.1"/>
    <property type="molecule type" value="Genomic_DNA"/>
</dbReference>
<dbReference type="STRING" id="1314773.A0A3N2Q4B9"/>
<dbReference type="CDD" id="cd17936">
    <property type="entry name" value="EEXXEc_NFX1"/>
    <property type="match status" value="1"/>
</dbReference>
<evidence type="ECO:0000259" key="4">
    <source>
        <dbReference type="Pfam" id="PF25396"/>
    </source>
</evidence>
<dbReference type="SUPFAM" id="SSF52540">
    <property type="entry name" value="P-loop containing nucleoside triphosphate hydrolases"/>
    <property type="match status" value="1"/>
</dbReference>
<dbReference type="GO" id="GO:0031380">
    <property type="term" value="C:nuclear RNA-directed RNA polymerase complex"/>
    <property type="evidence" value="ECO:0007669"/>
    <property type="project" value="TreeGrafter"/>
</dbReference>
<dbReference type="GO" id="GO:0004386">
    <property type="term" value="F:helicase activity"/>
    <property type="evidence" value="ECO:0007669"/>
    <property type="project" value="InterPro"/>
</dbReference>
<feature type="non-terminal residue" evidence="5">
    <location>
        <position position="1"/>
    </location>
</feature>
<dbReference type="Pfam" id="PF13087">
    <property type="entry name" value="AAA_12"/>
    <property type="match status" value="1"/>
</dbReference>
<dbReference type="AlphaFoldDB" id="A0A3N2Q4B9"/>
<dbReference type="CDD" id="cd18808">
    <property type="entry name" value="SF1_C_Upf1"/>
    <property type="match status" value="1"/>
</dbReference>
<evidence type="ECO:0000259" key="2">
    <source>
        <dbReference type="Pfam" id="PF13086"/>
    </source>
</evidence>
<accession>A0A3N2Q4B9</accession>
<dbReference type="InterPro" id="IPR041679">
    <property type="entry name" value="DNA2/NAM7-like_C"/>
</dbReference>
<keyword evidence="1" id="KW-0378">Hydrolase</keyword>
<keyword evidence="1" id="KW-0067">ATP-binding</keyword>
<keyword evidence="1" id="KW-0347">Helicase</keyword>
<sequence>SDKTWLDYPDLPTPEEIMSRDPTLPLENHPNTAYATHKAYFEVQWRLLRHEGIEPLRRAVQEFRENPTMNDTVETYIYDEVRCCSINVIRLGVFGRFKFSMFRSAGFIDWTRTERLIPGCCVALSPADDMFDSSCFPAIVVGRNCSDPTGRMTPVIDLEFEDAETLARVANPNLDLVMVEARSNYYEAVRHVMVGLKQAAGESSPLIKYLTDDSTEVGLPATISSSSRIDVSPLVSAGQKVSIPARGELSKDLSYVTGLDDSQLIALQRMLATDLAVVQGPPGTGKTFTSIAALKVLLDIQTRQDPPIIVTAQKNDTVDDILSRLIKSGIKVARLGGQSKDDEIGQSSLLALRNKVFKLTKNQLIRQLDNKRAQLRMCMAQCFPSEKPWLPGGRYGNKRIGYDFLEETNASHIRRTKITYRGVGLSRGAQVHHRREMDHEAARRMAEAELMAHADLWDIASHKRSHVYEYLVEKLVSATQSQIREVINAIKLLIRELKLERLIEDFTTIRCLGPRVVGCTTTGLTKYRGLLAALGPRVMIVEEAAESREANIAAGLFPSLQQLILVGDHLQLKPHADVRELGLPAFNLNVSLFQRLVERGVDYSTLLVQRRMAPSIRKVLDVWYPGLQDHSRVHQLPSVPGMGEARAIWLDHQEADSMNRDVSRLNKYEATLIVVFAHYLVLNGTEPSKITVLSFYSGQKMLIQNIMSELPGLADKGVEVQTVDGYQGKENDVILLSVTRSSRDRQNPSVGFLGMLNRVIVALSRARLLNVVFGNMAHLLSSARAENIWAKVEEGMRGVRSTFLPMVCVSHNREFALHGGPMTCEAASTIGCGEACGMVLSCGHACSIKCH</sequence>
<dbReference type="Pfam" id="PF25396">
    <property type="entry name" value="ZNFX1"/>
    <property type="match status" value="1"/>
</dbReference>
<evidence type="ECO:0000256" key="1">
    <source>
        <dbReference type="ARBA" id="ARBA00022806"/>
    </source>
</evidence>
<dbReference type="OrthoDB" id="409395at2759"/>
<keyword evidence="6" id="KW-1185">Reference proteome</keyword>
<dbReference type="PANTHER" id="PTHR10887:SF341">
    <property type="entry name" value="NFX1-TYPE ZINC FINGER-CONTAINING PROTEIN 1"/>
    <property type="match status" value="1"/>
</dbReference>
<feature type="domain" description="DNA2/NAM7 helicase helicase" evidence="2">
    <location>
        <begin position="259"/>
        <end position="574"/>
    </location>
</feature>
<dbReference type="InterPro" id="IPR047187">
    <property type="entry name" value="SF1_C_Upf1"/>
</dbReference>
<dbReference type="Proteomes" id="UP000272025">
    <property type="component" value="Unassembled WGS sequence"/>
</dbReference>
<dbReference type="InterPro" id="IPR057373">
    <property type="entry name" value="ZNFX1"/>
</dbReference>
<evidence type="ECO:0000313" key="5">
    <source>
        <dbReference type="EMBL" id="ROT41621.1"/>
    </source>
</evidence>
<dbReference type="GO" id="GO:0031048">
    <property type="term" value="P:regulatory ncRNA-mediated heterochromatin formation"/>
    <property type="evidence" value="ECO:0007669"/>
    <property type="project" value="TreeGrafter"/>
</dbReference>
<feature type="domain" description="DNA2/NAM7 helicase-like C-terminal" evidence="3">
    <location>
        <begin position="588"/>
        <end position="776"/>
    </location>
</feature>
<gene>
    <name evidence="5" type="ORF">SODALDRAFT_245579</name>
</gene>
<evidence type="ECO:0000259" key="3">
    <source>
        <dbReference type="Pfam" id="PF13087"/>
    </source>
</evidence>
<dbReference type="GeneID" id="39575872"/>
<protein>
    <recommendedName>
        <fullName evidence="7">P-loop containing nucleoside triphosphate hydrolase protein</fullName>
    </recommendedName>
</protein>